<evidence type="ECO:0000313" key="2">
    <source>
        <dbReference type="EMBL" id="KAK6924203.1"/>
    </source>
</evidence>
<protein>
    <submittedName>
        <fullName evidence="2">NYN domain, MARF1-type</fullName>
    </submittedName>
</protein>
<keyword evidence="3" id="KW-1185">Reference proteome</keyword>
<evidence type="ECO:0000313" key="3">
    <source>
        <dbReference type="Proteomes" id="UP001370490"/>
    </source>
</evidence>
<organism evidence="2 3">
    <name type="scientific">Dillenia turbinata</name>
    <dbReference type="NCBI Taxonomy" id="194707"/>
    <lineage>
        <taxon>Eukaryota</taxon>
        <taxon>Viridiplantae</taxon>
        <taxon>Streptophyta</taxon>
        <taxon>Embryophyta</taxon>
        <taxon>Tracheophyta</taxon>
        <taxon>Spermatophyta</taxon>
        <taxon>Magnoliopsida</taxon>
        <taxon>eudicotyledons</taxon>
        <taxon>Gunneridae</taxon>
        <taxon>Pentapetalae</taxon>
        <taxon>Dilleniales</taxon>
        <taxon>Dilleniaceae</taxon>
        <taxon>Dillenia</taxon>
    </lineage>
</organism>
<accession>A0AAN8UW70</accession>
<dbReference type="InterPro" id="IPR021139">
    <property type="entry name" value="NYN"/>
</dbReference>
<gene>
    <name evidence="2" type="ORF">RJ641_010403</name>
</gene>
<evidence type="ECO:0000259" key="1">
    <source>
        <dbReference type="Pfam" id="PF01936"/>
    </source>
</evidence>
<dbReference type="GO" id="GO:0005777">
    <property type="term" value="C:peroxisome"/>
    <property type="evidence" value="ECO:0007669"/>
    <property type="project" value="InterPro"/>
</dbReference>
<dbReference type="PANTHER" id="PTHR14379:SF6">
    <property type="entry name" value="EMB|CAB71880.1"/>
    <property type="match status" value="1"/>
</dbReference>
<dbReference type="EMBL" id="JBAMMX010000017">
    <property type="protein sequence ID" value="KAK6924203.1"/>
    <property type="molecule type" value="Genomic_DNA"/>
</dbReference>
<dbReference type="AlphaFoldDB" id="A0AAN8UW70"/>
<dbReference type="Proteomes" id="UP001370490">
    <property type="component" value="Unassembled WGS sequence"/>
</dbReference>
<name>A0AAN8UW70_9MAGN</name>
<dbReference type="Pfam" id="PF01936">
    <property type="entry name" value="NYN"/>
    <property type="match status" value="1"/>
</dbReference>
<proteinExistence type="predicted"/>
<dbReference type="CDD" id="cd10910">
    <property type="entry name" value="PIN_limkain_b1_N_like"/>
    <property type="match status" value="1"/>
</dbReference>
<dbReference type="InterPro" id="IPR024768">
    <property type="entry name" value="Marf1"/>
</dbReference>
<sequence length="116" mass="12789">MTGFINNRNNNLTLQHSLDEASFAENSLSLLISRNVRVYVWWDFENCSLPTGTNVFKVSQSITAAIRANGIKGPIQITAFGDVLQLSRASQEALSATGIILSLIFPMMNVFCDMNC</sequence>
<dbReference type="PANTHER" id="PTHR14379">
    <property type="entry name" value="LIMKAIN B LKAP"/>
    <property type="match status" value="1"/>
</dbReference>
<comment type="caution">
    <text evidence="2">The sequence shown here is derived from an EMBL/GenBank/DDBJ whole genome shotgun (WGS) entry which is preliminary data.</text>
</comment>
<feature type="domain" description="NYN" evidence="1">
    <location>
        <begin position="37"/>
        <end position="101"/>
    </location>
</feature>
<dbReference type="GO" id="GO:0004540">
    <property type="term" value="F:RNA nuclease activity"/>
    <property type="evidence" value="ECO:0007669"/>
    <property type="project" value="InterPro"/>
</dbReference>
<reference evidence="2 3" key="1">
    <citation type="submission" date="2023-12" db="EMBL/GenBank/DDBJ databases">
        <title>A high-quality genome assembly for Dillenia turbinata (Dilleniales).</title>
        <authorList>
            <person name="Chanderbali A."/>
        </authorList>
    </citation>
    <scope>NUCLEOTIDE SEQUENCE [LARGE SCALE GENOMIC DNA]</scope>
    <source>
        <strain evidence="2">LSX21</strain>
        <tissue evidence="2">Leaf</tissue>
    </source>
</reference>
<dbReference type="GO" id="GO:0010468">
    <property type="term" value="P:regulation of gene expression"/>
    <property type="evidence" value="ECO:0007669"/>
    <property type="project" value="InterPro"/>
</dbReference>